<gene>
    <name evidence="8" type="ORF">O181_034552</name>
</gene>
<accession>A0A9Q3D6U3</accession>
<protein>
    <recommendedName>
        <fullName evidence="7">Reverse transcriptase RNase H-like domain-containing protein</fullName>
    </recommendedName>
</protein>
<dbReference type="Gene3D" id="3.10.10.10">
    <property type="entry name" value="HIV Type 1 Reverse Transcriptase, subunit A, domain 1"/>
    <property type="match status" value="1"/>
</dbReference>
<dbReference type="InterPro" id="IPR043502">
    <property type="entry name" value="DNA/RNA_pol_sf"/>
</dbReference>
<dbReference type="EMBL" id="AVOT02012768">
    <property type="protein sequence ID" value="MBW0494837.1"/>
    <property type="molecule type" value="Genomic_DNA"/>
</dbReference>
<evidence type="ECO:0000313" key="9">
    <source>
        <dbReference type="Proteomes" id="UP000765509"/>
    </source>
</evidence>
<comment type="caution">
    <text evidence="8">The sequence shown here is derived from an EMBL/GenBank/DDBJ whole genome shotgun (WGS) entry which is preliminary data.</text>
</comment>
<dbReference type="Pfam" id="PF17917">
    <property type="entry name" value="RT_RNaseH"/>
    <property type="match status" value="1"/>
</dbReference>
<dbReference type="GO" id="GO:0016787">
    <property type="term" value="F:hydrolase activity"/>
    <property type="evidence" value="ECO:0007669"/>
    <property type="project" value="UniProtKB-KW"/>
</dbReference>
<keyword evidence="2" id="KW-0548">Nucleotidyltransferase</keyword>
<dbReference type="GO" id="GO:0004519">
    <property type="term" value="F:endonuclease activity"/>
    <property type="evidence" value="ECO:0007669"/>
    <property type="project" value="UniProtKB-KW"/>
</dbReference>
<evidence type="ECO:0000256" key="2">
    <source>
        <dbReference type="ARBA" id="ARBA00022695"/>
    </source>
</evidence>
<dbReference type="PANTHER" id="PTHR37984">
    <property type="entry name" value="PROTEIN CBG26694"/>
    <property type="match status" value="1"/>
</dbReference>
<dbReference type="CDD" id="cd09274">
    <property type="entry name" value="RNase_HI_RT_Ty3"/>
    <property type="match status" value="1"/>
</dbReference>
<evidence type="ECO:0000313" key="8">
    <source>
        <dbReference type="EMBL" id="MBW0494837.1"/>
    </source>
</evidence>
<dbReference type="InterPro" id="IPR043128">
    <property type="entry name" value="Rev_trsase/Diguanyl_cyclase"/>
</dbReference>
<dbReference type="AlphaFoldDB" id="A0A9Q3D6U3"/>
<evidence type="ECO:0000256" key="6">
    <source>
        <dbReference type="ARBA" id="ARBA00022918"/>
    </source>
</evidence>
<keyword evidence="5" id="KW-0378">Hydrolase</keyword>
<dbReference type="Proteomes" id="UP000765509">
    <property type="component" value="Unassembled WGS sequence"/>
</dbReference>
<dbReference type="SUPFAM" id="SSF56672">
    <property type="entry name" value="DNA/RNA polymerases"/>
    <property type="match status" value="1"/>
</dbReference>
<evidence type="ECO:0000256" key="3">
    <source>
        <dbReference type="ARBA" id="ARBA00022722"/>
    </source>
</evidence>
<keyword evidence="4" id="KW-0255">Endonuclease</keyword>
<evidence type="ECO:0000256" key="5">
    <source>
        <dbReference type="ARBA" id="ARBA00022801"/>
    </source>
</evidence>
<organism evidence="8 9">
    <name type="scientific">Austropuccinia psidii MF-1</name>
    <dbReference type="NCBI Taxonomy" id="1389203"/>
    <lineage>
        <taxon>Eukaryota</taxon>
        <taxon>Fungi</taxon>
        <taxon>Dikarya</taxon>
        <taxon>Basidiomycota</taxon>
        <taxon>Pucciniomycotina</taxon>
        <taxon>Pucciniomycetes</taxon>
        <taxon>Pucciniales</taxon>
        <taxon>Sphaerophragmiaceae</taxon>
        <taxon>Austropuccinia</taxon>
    </lineage>
</organism>
<name>A0A9Q3D6U3_9BASI</name>
<reference evidence="8" key="1">
    <citation type="submission" date="2021-03" db="EMBL/GenBank/DDBJ databases">
        <title>Draft genome sequence of rust myrtle Austropuccinia psidii MF-1, a brazilian biotype.</title>
        <authorList>
            <person name="Quecine M.C."/>
            <person name="Pachon D.M.R."/>
            <person name="Bonatelli M.L."/>
            <person name="Correr F.H."/>
            <person name="Franceschini L.M."/>
            <person name="Leite T.F."/>
            <person name="Margarido G.R.A."/>
            <person name="Almeida C.A."/>
            <person name="Ferrarezi J.A."/>
            <person name="Labate C.A."/>
        </authorList>
    </citation>
    <scope>NUCLEOTIDE SEQUENCE</scope>
    <source>
        <strain evidence="8">MF-1</strain>
    </source>
</reference>
<dbReference type="GO" id="GO:0003964">
    <property type="term" value="F:RNA-directed DNA polymerase activity"/>
    <property type="evidence" value="ECO:0007669"/>
    <property type="project" value="UniProtKB-KW"/>
</dbReference>
<dbReference type="Gene3D" id="3.30.70.270">
    <property type="match status" value="1"/>
</dbReference>
<evidence type="ECO:0000256" key="1">
    <source>
        <dbReference type="ARBA" id="ARBA00022679"/>
    </source>
</evidence>
<keyword evidence="3" id="KW-0540">Nuclease</keyword>
<keyword evidence="6" id="KW-0695">RNA-directed DNA polymerase</keyword>
<dbReference type="InterPro" id="IPR041373">
    <property type="entry name" value="RT_RNaseH"/>
</dbReference>
<dbReference type="InterPro" id="IPR050951">
    <property type="entry name" value="Retrovirus_Pol_polyprotein"/>
</dbReference>
<keyword evidence="9" id="KW-1185">Reference proteome</keyword>
<feature type="domain" description="Reverse transcriptase RNase H-like" evidence="7">
    <location>
        <begin position="189"/>
        <end position="297"/>
    </location>
</feature>
<sequence>MSTHEPLEESLNEFREGKSSTSLTSKQKLSFLKILRNNRPVFAIGEEPLGIITGHDIELYLYVERHYPPILRRPTYLASLETRKEIEKHINELLYMDVIRKIGHNRIVEITTPELITWHDAKSSLCGDLGALNNYTKAARYPIPIIPHSLDKLAKAKYITNMDCMKERRDAYERIKHELTNSTVLTLPDFELPFKLYIDTACGQGLGAALQQRQIVDGEPRKGVICYISRKPEDSEARYGSTQTECLCLVWALDKIHYYLEDAVFEVYIHYTALKALFDMKTTNRHMLRWKIAIQEYRGNMKIIYKEGKRHTNVDGLSIWPMDNVKRNPAYDPEVATKIPIHLMEIDRKKSFIFSECEPEGGTTDSKFTESEGTETPILRINSSELHN</sequence>
<evidence type="ECO:0000256" key="4">
    <source>
        <dbReference type="ARBA" id="ARBA00022759"/>
    </source>
</evidence>
<evidence type="ECO:0000259" key="7">
    <source>
        <dbReference type="Pfam" id="PF17917"/>
    </source>
</evidence>
<proteinExistence type="predicted"/>
<dbReference type="PANTHER" id="PTHR37984:SF5">
    <property type="entry name" value="PROTEIN NYNRIN-LIKE"/>
    <property type="match status" value="1"/>
</dbReference>
<keyword evidence="1" id="KW-0808">Transferase</keyword>